<evidence type="ECO:0000256" key="1">
    <source>
        <dbReference type="SAM" id="MobiDB-lite"/>
    </source>
</evidence>
<feature type="region of interest" description="Disordered" evidence="1">
    <location>
        <begin position="77"/>
        <end position="100"/>
    </location>
</feature>
<organism evidence="2 3">
    <name type="scientific">Fusarium torreyae</name>
    <dbReference type="NCBI Taxonomy" id="1237075"/>
    <lineage>
        <taxon>Eukaryota</taxon>
        <taxon>Fungi</taxon>
        <taxon>Dikarya</taxon>
        <taxon>Ascomycota</taxon>
        <taxon>Pezizomycotina</taxon>
        <taxon>Sordariomycetes</taxon>
        <taxon>Hypocreomycetidae</taxon>
        <taxon>Hypocreales</taxon>
        <taxon>Nectriaceae</taxon>
        <taxon>Fusarium</taxon>
    </lineage>
</organism>
<evidence type="ECO:0000313" key="3">
    <source>
        <dbReference type="Proteomes" id="UP001152049"/>
    </source>
</evidence>
<comment type="caution">
    <text evidence="2">The sequence shown here is derived from an EMBL/GenBank/DDBJ whole genome shotgun (WGS) entry which is preliminary data.</text>
</comment>
<reference evidence="2" key="1">
    <citation type="submission" date="2022-09" db="EMBL/GenBank/DDBJ databases">
        <title>Fusarium specimens isolated from Avocado Roots.</title>
        <authorList>
            <person name="Stajich J."/>
            <person name="Roper C."/>
            <person name="Heimlech-Rivalta G."/>
        </authorList>
    </citation>
    <scope>NUCLEOTIDE SEQUENCE</scope>
    <source>
        <strain evidence="2">CF00136</strain>
    </source>
</reference>
<name>A0A9W8RMM2_9HYPO</name>
<gene>
    <name evidence="2" type="ORF">NW762_013146</name>
</gene>
<protein>
    <submittedName>
        <fullName evidence="2">Uncharacterized protein</fullName>
    </submittedName>
</protein>
<accession>A0A9W8RMM2</accession>
<proteinExistence type="predicted"/>
<dbReference type="Proteomes" id="UP001152049">
    <property type="component" value="Unassembled WGS sequence"/>
</dbReference>
<dbReference type="AlphaFoldDB" id="A0A9W8RMM2"/>
<dbReference type="EMBL" id="JAOQAZ010000039">
    <property type="protein sequence ID" value="KAJ4247471.1"/>
    <property type="molecule type" value="Genomic_DNA"/>
</dbReference>
<keyword evidence="3" id="KW-1185">Reference proteome</keyword>
<evidence type="ECO:0000313" key="2">
    <source>
        <dbReference type="EMBL" id="KAJ4247471.1"/>
    </source>
</evidence>
<sequence>MTTNSFGGALPRFDFPPQPAPPASFTARAARFFPRAAIVTTAAAACYYAYVYVPNQQSTPAIAYPATTLQHNQTVQATRPWGDRGPSAQLDLAKSRPSSG</sequence>